<dbReference type="GO" id="GO:0042262">
    <property type="term" value="P:DNA protection"/>
    <property type="evidence" value="ECO:0007669"/>
    <property type="project" value="InterPro"/>
</dbReference>
<dbReference type="InterPro" id="IPR036620">
    <property type="entry name" value="MC1_sf"/>
</dbReference>
<dbReference type="SUPFAM" id="SSF102875">
    <property type="entry name" value="Chromosomal protein MC1"/>
    <property type="match status" value="1"/>
</dbReference>
<dbReference type="EMBL" id="KY684083">
    <property type="protein sequence ID" value="ARF08996.1"/>
    <property type="molecule type" value="Genomic_DNA"/>
</dbReference>
<name>A0A1V0SBC7_9VIRU</name>
<evidence type="ECO:0008006" key="2">
    <source>
        <dbReference type="Google" id="ProtNLM"/>
    </source>
</evidence>
<sequence length="85" mass="10086">MQYIREKEYKCFYDGKIYSKFSGENRKSAAHRAFVSLAKTNKDKKIKFGLLESRKDFNKKIVFYEGKKEKSKVVVIKYGVLTYKI</sequence>
<protein>
    <recommendedName>
        <fullName evidence="2">Chromosomal protein MC1 domain-containing protein</fullName>
    </recommendedName>
</protein>
<gene>
    <name evidence="1" type="ORF">Catovirus_1_1046</name>
</gene>
<evidence type="ECO:0000313" key="1">
    <source>
        <dbReference type="EMBL" id="ARF08996.1"/>
    </source>
</evidence>
<accession>A0A1V0SBC7</accession>
<organism evidence="1">
    <name type="scientific">Catovirus CTV1</name>
    <dbReference type="NCBI Taxonomy" id="1977631"/>
    <lineage>
        <taxon>Viruses</taxon>
        <taxon>Varidnaviria</taxon>
        <taxon>Bamfordvirae</taxon>
        <taxon>Nucleocytoviricota</taxon>
        <taxon>Megaviricetes</taxon>
        <taxon>Imitervirales</taxon>
        <taxon>Mimiviridae</taxon>
        <taxon>Klosneuvirinae</taxon>
        <taxon>Catovirus</taxon>
    </lineage>
</organism>
<proteinExistence type="predicted"/>
<reference evidence="1" key="1">
    <citation type="journal article" date="2017" name="Science">
        <title>Giant viruses with an expanded complement of translation system components.</title>
        <authorList>
            <person name="Schulz F."/>
            <person name="Yutin N."/>
            <person name="Ivanova N.N."/>
            <person name="Ortega D.R."/>
            <person name="Lee T.K."/>
            <person name="Vierheilig J."/>
            <person name="Daims H."/>
            <person name="Horn M."/>
            <person name="Wagner M."/>
            <person name="Jensen G.J."/>
            <person name="Kyrpides N.C."/>
            <person name="Koonin E.V."/>
            <person name="Woyke T."/>
        </authorList>
    </citation>
    <scope>NUCLEOTIDE SEQUENCE</scope>
    <source>
        <strain evidence="1">CTV1</strain>
    </source>
</reference>